<organism evidence="3 4">
    <name type="scientific">Ornithinimicrobium cerasi</name>
    <dbReference type="NCBI Taxonomy" id="2248773"/>
    <lineage>
        <taxon>Bacteria</taxon>
        <taxon>Bacillati</taxon>
        <taxon>Actinomycetota</taxon>
        <taxon>Actinomycetes</taxon>
        <taxon>Micrococcales</taxon>
        <taxon>Ornithinimicrobiaceae</taxon>
        <taxon>Ornithinimicrobium</taxon>
    </lineage>
</organism>
<keyword evidence="2" id="KW-0812">Transmembrane</keyword>
<keyword evidence="2" id="KW-0472">Membrane</keyword>
<dbReference type="EMBL" id="OBQK01000001">
    <property type="protein sequence ID" value="SOC51388.1"/>
    <property type="molecule type" value="Genomic_DNA"/>
</dbReference>
<proteinExistence type="predicted"/>
<evidence type="ECO:0000256" key="2">
    <source>
        <dbReference type="SAM" id="Phobius"/>
    </source>
</evidence>
<dbReference type="RefSeq" id="WP_097186403.1">
    <property type="nucleotide sequence ID" value="NZ_OBQK01000001.1"/>
</dbReference>
<accession>A0A285VCT8</accession>
<evidence type="ECO:0000256" key="1">
    <source>
        <dbReference type="SAM" id="MobiDB-lite"/>
    </source>
</evidence>
<dbReference type="AlphaFoldDB" id="A0A285VCT8"/>
<dbReference type="Proteomes" id="UP000219688">
    <property type="component" value="Unassembled WGS sequence"/>
</dbReference>
<name>A0A285VCT8_9MICO</name>
<feature type="compositionally biased region" description="Basic residues" evidence="1">
    <location>
        <begin position="1"/>
        <end position="13"/>
    </location>
</feature>
<sequence>MTTHVHPHPHRAPARPITDHARHPLDHSPEVLLALAAVLVVVAGPVAQVLAPDNPAVGATAALALLVGMMLAAIAAVRLLRDRD</sequence>
<keyword evidence="4" id="KW-1185">Reference proteome</keyword>
<feature type="transmembrane region" description="Helical" evidence="2">
    <location>
        <begin position="57"/>
        <end position="80"/>
    </location>
</feature>
<reference evidence="4" key="1">
    <citation type="submission" date="2017-08" db="EMBL/GenBank/DDBJ databases">
        <authorList>
            <person name="Varghese N."/>
            <person name="Submissions S."/>
        </authorList>
    </citation>
    <scope>NUCLEOTIDE SEQUENCE [LARGE SCALE GENOMIC DNA]</scope>
    <source>
        <strain evidence="4">USBA17B2</strain>
    </source>
</reference>
<feature type="transmembrane region" description="Helical" evidence="2">
    <location>
        <begin position="31"/>
        <end position="51"/>
    </location>
</feature>
<evidence type="ECO:0000313" key="4">
    <source>
        <dbReference type="Proteomes" id="UP000219688"/>
    </source>
</evidence>
<feature type="region of interest" description="Disordered" evidence="1">
    <location>
        <begin position="1"/>
        <end position="23"/>
    </location>
</feature>
<evidence type="ECO:0000313" key="3">
    <source>
        <dbReference type="EMBL" id="SOC51388.1"/>
    </source>
</evidence>
<gene>
    <name evidence="3" type="ORF">SAMN05421879_101174</name>
</gene>
<protein>
    <submittedName>
        <fullName evidence="3">Uncharacterized protein</fullName>
    </submittedName>
</protein>
<keyword evidence="2" id="KW-1133">Transmembrane helix</keyword>